<sequence length="133" mass="15007">METSNHAVMSRQQAAVALRVAVRILRGWQATVQQACRILRVSPATYYSASRDQVSGRRLDLDQQQRVSLVLNIHASLRTVFTNPANVSSFPVLKNDNPFFDGRSPLDIMAQGDLISLYEAYKRIDQMKWLGEA</sequence>
<dbReference type="AlphaFoldDB" id="A0A1B2FEF1"/>
<protein>
    <recommendedName>
        <fullName evidence="1">Antitoxin Xre-like helix-turn-helix domain-containing protein</fullName>
    </recommendedName>
</protein>
<dbReference type="OrthoDB" id="117888at2"/>
<dbReference type="Pfam" id="PF20432">
    <property type="entry name" value="Xre-like-HTH"/>
    <property type="match status" value="1"/>
</dbReference>
<dbReference type="GeneID" id="83682988"/>
<organism evidence="2">
    <name type="scientific">Pseudomonas putida</name>
    <name type="common">Arthrobacter siderocapsulatus</name>
    <dbReference type="NCBI Taxonomy" id="303"/>
    <lineage>
        <taxon>Bacteria</taxon>
        <taxon>Pseudomonadati</taxon>
        <taxon>Pseudomonadota</taxon>
        <taxon>Gammaproteobacteria</taxon>
        <taxon>Pseudomonadales</taxon>
        <taxon>Pseudomonadaceae</taxon>
        <taxon>Pseudomonas</taxon>
    </lineage>
</organism>
<dbReference type="RefSeq" id="WP_042132119.1">
    <property type="nucleotide sequence ID" value="NZ_CP016634.1"/>
</dbReference>
<evidence type="ECO:0000259" key="1">
    <source>
        <dbReference type="Pfam" id="PF20432"/>
    </source>
</evidence>
<gene>
    <name evidence="2" type="ORF">IEC33019_5120</name>
</gene>
<accession>A0A1B2FEF1</accession>
<reference evidence="2" key="1">
    <citation type="submission" date="2016-07" db="EMBL/GenBank/DDBJ databases">
        <title>New class B carbapenemase carried by novel plasmid in Pseudomonas putida enviromental strain in eastern Amazonia.</title>
        <authorList>
            <person name="Souza C.O."/>
            <person name="Lima K.V."/>
            <person name="Brasiliense D.M."/>
            <person name="Perez-Chaparro P.J."/>
            <person name="Mamizuka E.M."/>
            <person name="Lima M.O."/>
            <person name="Lima L.N."/>
            <person name="McCulloch J.A."/>
        </authorList>
    </citation>
    <scope>NUCLEOTIDE SEQUENCE [LARGE SCALE GENOMIC DNA]</scope>
    <source>
        <strain evidence="2">IEC33019</strain>
    </source>
</reference>
<dbReference type="EMBL" id="CP016634">
    <property type="protein sequence ID" value="ANY90600.1"/>
    <property type="molecule type" value="Genomic_DNA"/>
</dbReference>
<feature type="domain" description="Antitoxin Xre-like helix-turn-helix" evidence="1">
    <location>
        <begin position="10"/>
        <end position="71"/>
    </location>
</feature>
<evidence type="ECO:0000313" key="2">
    <source>
        <dbReference type="EMBL" id="ANY90600.1"/>
    </source>
</evidence>
<dbReference type="GO" id="GO:0003677">
    <property type="term" value="F:DNA binding"/>
    <property type="evidence" value="ECO:0007669"/>
    <property type="project" value="InterPro"/>
</dbReference>
<name>A0A1B2FEF1_PSEPU</name>
<proteinExistence type="predicted"/>
<dbReference type="InterPro" id="IPR046847">
    <property type="entry name" value="Xre-like_HTH"/>
</dbReference>